<comment type="similarity">
    <text evidence="1">Belongs to the synaptojanin family.</text>
</comment>
<evidence type="ECO:0000256" key="5">
    <source>
        <dbReference type="SAM" id="MobiDB-lite"/>
    </source>
</evidence>
<accession>A0A642UQH0</accession>
<dbReference type="GO" id="GO:0004439">
    <property type="term" value="F:phosphatidylinositol-4,5-bisphosphate 5-phosphatase activity"/>
    <property type="evidence" value="ECO:0007669"/>
    <property type="project" value="UniProtKB-EC"/>
</dbReference>
<gene>
    <name evidence="7" type="ORF">DIURU_002183</name>
</gene>
<name>A0A642UQH0_DIURU</name>
<dbReference type="EC" id="3.1.3.36" evidence="3"/>
<dbReference type="OMA" id="QHPCFEL"/>
<evidence type="ECO:0000256" key="1">
    <source>
        <dbReference type="ARBA" id="ARBA00008943"/>
    </source>
</evidence>
<evidence type="ECO:0000256" key="4">
    <source>
        <dbReference type="ARBA" id="ARBA00022801"/>
    </source>
</evidence>
<reference evidence="7 8" key="1">
    <citation type="submission" date="2019-07" db="EMBL/GenBank/DDBJ databases">
        <title>Genome assembly of two rare yeast pathogens: Diutina rugosa and Trichomonascus ciferrii.</title>
        <authorList>
            <person name="Mixao V."/>
            <person name="Saus E."/>
            <person name="Hansen A."/>
            <person name="Lass-Flor C."/>
            <person name="Gabaldon T."/>
        </authorList>
    </citation>
    <scope>NUCLEOTIDE SEQUENCE [LARGE SCALE GENOMIC DNA]</scope>
    <source>
        <strain evidence="7 8">CBS 613</strain>
    </source>
</reference>
<dbReference type="GO" id="GO:0046856">
    <property type="term" value="P:phosphatidylinositol dephosphorylation"/>
    <property type="evidence" value="ECO:0007669"/>
    <property type="project" value="InterPro"/>
</dbReference>
<dbReference type="PANTHER" id="PTHR11200:SF257">
    <property type="entry name" value="PHOSPHOINOSITIDE 5-PHOSPHATASE"/>
    <property type="match status" value="1"/>
</dbReference>
<evidence type="ECO:0000256" key="2">
    <source>
        <dbReference type="ARBA" id="ARBA00009678"/>
    </source>
</evidence>
<proteinExistence type="inferred from homology"/>
<dbReference type="Pfam" id="PF22669">
    <property type="entry name" value="Exo_endo_phos2"/>
    <property type="match status" value="1"/>
</dbReference>
<dbReference type="GeneID" id="54780834"/>
<dbReference type="VEuPathDB" id="FungiDB:DIURU_002183"/>
<dbReference type="RefSeq" id="XP_034012878.1">
    <property type="nucleotide sequence ID" value="XM_034154807.1"/>
</dbReference>
<evidence type="ECO:0000313" key="8">
    <source>
        <dbReference type="Proteomes" id="UP000449547"/>
    </source>
</evidence>
<dbReference type="Proteomes" id="UP000449547">
    <property type="component" value="Unassembled WGS sequence"/>
</dbReference>
<dbReference type="PROSITE" id="PS50275">
    <property type="entry name" value="SAC"/>
    <property type="match status" value="1"/>
</dbReference>
<dbReference type="InterPro" id="IPR002013">
    <property type="entry name" value="SAC_dom"/>
</dbReference>
<feature type="compositionally biased region" description="Polar residues" evidence="5">
    <location>
        <begin position="1027"/>
        <end position="1038"/>
    </location>
</feature>
<feature type="compositionally biased region" description="Polar residues" evidence="5">
    <location>
        <begin position="1080"/>
        <end position="1090"/>
    </location>
</feature>
<dbReference type="GO" id="GO:0005737">
    <property type="term" value="C:cytoplasm"/>
    <property type="evidence" value="ECO:0007669"/>
    <property type="project" value="TreeGrafter"/>
</dbReference>
<dbReference type="Pfam" id="PF02383">
    <property type="entry name" value="Syja_N"/>
    <property type="match status" value="1"/>
</dbReference>
<comment type="similarity">
    <text evidence="2">In the central section; belongs to the inositol 1,4,5-trisphosphate 5-phosphatase family.</text>
</comment>
<evidence type="ECO:0000313" key="7">
    <source>
        <dbReference type="EMBL" id="KAA8903672.1"/>
    </source>
</evidence>
<feature type="domain" description="SAC" evidence="6">
    <location>
        <begin position="139"/>
        <end position="478"/>
    </location>
</feature>
<comment type="caution">
    <text evidence="7">The sequence shown here is derived from an EMBL/GenBank/DDBJ whole genome shotgun (WGS) entry which is preliminary data.</text>
</comment>
<sequence length="1115" mass="123328">MKVLYQKQPRALALSGDSHGLVIRAVDNARDSTQPVVVVDVVPNSQITKDQGWRPLSRHEVYGCLGLIQVEDEIFMAVVTGAIKGVASPVPYETVDRIYSVEFACVTNDKWDFWDIATGGATTGSNSANDVIDHPCSDMQKLLSNGSFYFSNDFDLTSRLQTRGIDKTKFHSKSEHPANSMTTTMAPDFMWNHFMMKELLKFRGNMDEDTQQILSDNRFLTSAIRGFAKTVRSSGITMTIISKQSWRRAGTRFNARGIDDAGNVANFVETEYIMASDQSIYSYTQIRGSVPAFWEQDSTLINPKITVHRSVEASQGAFNSHFEKIIDTYGICHIVNLLSFTKSAEVQVSDRFRKLLKHCSLFDELEYTEWDFHAETKQQGFAAATRILPLLKQSMKQFGWYEWDIHSGKTITSQDGIFRTNCLDCLDRTNLIQQVISLAVVDVFLREMGSRHSAQELQPRHNNLWADNGDAISMIYTGTNALKSSFTRSGKMNLAGALSDVTKSVSRMYQNTFVDGKRQQTMDTMLGVDRSSRKVRIYDPMLEFVAAKLDGVSSRFTSYRDVNIFTGTYNLNGKEPERADLRAWLFPPEQAGVEPEIYGIGLQEIIELNAGVVFSGDNVRAAKWARIIGDQLGSKYVLLRTESIASMAIFLFVKQSEVDQVTQVAGGSKKTGLGGMTANKGGCAVRFKYGATSFALLTSHLAAGTAATLERYNDFLTIFKGLRFTRNYTISDHDHILWFGDLNYRIDLPNIECRGLVDVGAWDELIREDQLCREMAHKGAFYGFSEGQIKFFPTYKFDKGTSNYDTSEKQRVPSWTDRVLWLSPKKYGKKHDIENTFYNSVMDIFISDHKPVYGGFKVRCAFIDDKVKSELRKKYTSEWKSSHAPIGVQDLVDFGGASDSASVSSQFTNDALMDMNLPINSATTSPGPPPPPPRQVGSAPVRKLPPDLLSVTPLSPARSPARSSSPLATNAPTTTNASTNTDTANPPPPPPRRLPPAGSAILFNSAPLVPANSSSPSPRPQTPTATNTASDKATTAATGSPKVVSPQEPAKVSPKAPLKPKKPDALHGDKLHKEAEPTEQPASTNGNKTQAPPPPAPRNAAPQKTMSDWQPLVPK</sequence>
<organism evidence="7 8">
    <name type="scientific">Diutina rugosa</name>
    <name type="common">Yeast</name>
    <name type="synonym">Candida rugosa</name>
    <dbReference type="NCBI Taxonomy" id="5481"/>
    <lineage>
        <taxon>Eukaryota</taxon>
        <taxon>Fungi</taxon>
        <taxon>Dikarya</taxon>
        <taxon>Ascomycota</taxon>
        <taxon>Saccharomycotina</taxon>
        <taxon>Pichiomycetes</taxon>
        <taxon>Debaryomycetaceae</taxon>
        <taxon>Diutina</taxon>
    </lineage>
</organism>
<evidence type="ECO:0000259" key="6">
    <source>
        <dbReference type="PROSITE" id="PS50275"/>
    </source>
</evidence>
<dbReference type="GO" id="GO:0043813">
    <property type="term" value="F:phosphatidylinositol-3,5-bisphosphate 5-phosphatase activity"/>
    <property type="evidence" value="ECO:0007669"/>
    <property type="project" value="TreeGrafter"/>
</dbReference>
<dbReference type="AlphaFoldDB" id="A0A642UQH0"/>
<dbReference type="PANTHER" id="PTHR11200">
    <property type="entry name" value="INOSITOL 5-PHOSPHATASE"/>
    <property type="match status" value="1"/>
</dbReference>
<protein>
    <recommendedName>
        <fullName evidence="3">phosphoinositide 5-phosphatase</fullName>
        <ecNumber evidence="3">3.1.3.36</ecNumber>
    </recommendedName>
</protein>
<evidence type="ECO:0000256" key="3">
    <source>
        <dbReference type="ARBA" id="ARBA00013044"/>
    </source>
</evidence>
<keyword evidence="4" id="KW-0378">Hydrolase</keyword>
<feature type="region of interest" description="Disordered" evidence="5">
    <location>
        <begin position="917"/>
        <end position="1115"/>
    </location>
</feature>
<dbReference type="InterPro" id="IPR046985">
    <property type="entry name" value="IP5"/>
</dbReference>
<dbReference type="EMBL" id="SWFT01000066">
    <property type="protein sequence ID" value="KAA8903672.1"/>
    <property type="molecule type" value="Genomic_DNA"/>
</dbReference>
<dbReference type="GO" id="GO:0016020">
    <property type="term" value="C:membrane"/>
    <property type="evidence" value="ECO:0007669"/>
    <property type="project" value="TreeGrafter"/>
</dbReference>
<feature type="compositionally biased region" description="Low complexity" evidence="5">
    <location>
        <begin position="953"/>
        <end position="984"/>
    </location>
</feature>
<dbReference type="OrthoDB" id="405996at2759"/>
<feature type="compositionally biased region" description="Basic and acidic residues" evidence="5">
    <location>
        <begin position="1061"/>
        <end position="1076"/>
    </location>
</feature>
<dbReference type="InterPro" id="IPR000300">
    <property type="entry name" value="IPPc"/>
</dbReference>
<keyword evidence="8" id="KW-1185">Reference proteome</keyword>
<feature type="compositionally biased region" description="Pro residues" evidence="5">
    <location>
        <begin position="985"/>
        <end position="994"/>
    </location>
</feature>
<dbReference type="Gene3D" id="3.60.10.10">
    <property type="entry name" value="Endonuclease/exonuclease/phosphatase"/>
    <property type="match status" value="1"/>
</dbReference>
<dbReference type="InterPro" id="IPR036691">
    <property type="entry name" value="Endo/exonu/phosph_ase_sf"/>
</dbReference>
<dbReference type="SUPFAM" id="SSF56219">
    <property type="entry name" value="DNase I-like"/>
    <property type="match status" value="1"/>
</dbReference>
<dbReference type="SMART" id="SM00128">
    <property type="entry name" value="IPPc"/>
    <property type="match status" value="1"/>
</dbReference>